<keyword evidence="5 6" id="KW-0472">Membrane</keyword>
<reference evidence="7" key="1">
    <citation type="journal article" date="2018" name="DNA Res.">
        <title>Multiple hybrid de novo genome assembly of finger millet, an orphan allotetraploid crop.</title>
        <authorList>
            <person name="Hatakeyama M."/>
            <person name="Aluri S."/>
            <person name="Balachadran M.T."/>
            <person name="Sivarajan S.R."/>
            <person name="Patrignani A."/>
            <person name="Gruter S."/>
            <person name="Poveda L."/>
            <person name="Shimizu-Inatsugi R."/>
            <person name="Baeten J."/>
            <person name="Francoijs K.J."/>
            <person name="Nataraja K.N."/>
            <person name="Reddy Y.A.N."/>
            <person name="Phadnis S."/>
            <person name="Ravikumar R.L."/>
            <person name="Schlapbach R."/>
            <person name="Sreeman S.M."/>
            <person name="Shimizu K.K."/>
        </authorList>
    </citation>
    <scope>NUCLEOTIDE SEQUENCE</scope>
</reference>
<feature type="transmembrane region" description="Helical" evidence="6">
    <location>
        <begin position="12"/>
        <end position="34"/>
    </location>
</feature>
<evidence type="ECO:0000256" key="3">
    <source>
        <dbReference type="ARBA" id="ARBA00022692"/>
    </source>
</evidence>
<reference evidence="7" key="2">
    <citation type="submission" date="2021-12" db="EMBL/GenBank/DDBJ databases">
        <title>Resequencing data analysis of finger millet.</title>
        <authorList>
            <person name="Hatakeyama M."/>
            <person name="Aluri S."/>
            <person name="Balachadran M.T."/>
            <person name="Sivarajan S.R."/>
            <person name="Poveda L."/>
            <person name="Shimizu-Inatsugi R."/>
            <person name="Schlapbach R."/>
            <person name="Sreeman S.M."/>
            <person name="Shimizu K.K."/>
        </authorList>
    </citation>
    <scope>NUCLEOTIDE SEQUENCE</scope>
</reference>
<feature type="transmembrane region" description="Helical" evidence="6">
    <location>
        <begin position="81"/>
        <end position="101"/>
    </location>
</feature>
<name>A0AAV5D8X3_ELECO</name>
<keyword evidence="3 6" id="KW-0812">Transmembrane</keyword>
<keyword evidence="8" id="KW-1185">Reference proteome</keyword>
<dbReference type="PANTHER" id="PTHR32191">
    <property type="entry name" value="TETRASPANIN-8-RELATED"/>
    <property type="match status" value="1"/>
</dbReference>
<dbReference type="GO" id="GO:0009734">
    <property type="term" value="P:auxin-activated signaling pathway"/>
    <property type="evidence" value="ECO:0007669"/>
    <property type="project" value="InterPro"/>
</dbReference>
<evidence type="ECO:0000313" key="7">
    <source>
        <dbReference type="EMBL" id="GJN06821.1"/>
    </source>
</evidence>
<evidence type="ECO:0000256" key="2">
    <source>
        <dbReference type="ARBA" id="ARBA00006840"/>
    </source>
</evidence>
<dbReference type="GO" id="GO:0016020">
    <property type="term" value="C:membrane"/>
    <property type="evidence" value="ECO:0007669"/>
    <property type="project" value="UniProtKB-SubCell"/>
</dbReference>
<accession>A0AAV5D8X3</accession>
<sequence length="215" mass="24849">MDRDSDIDKQLLTLYYLPLTLSLTSLLAGLYLAWRASYGINFLQWGFIATGLFLLTIFIMVDRDILGCLMTERQFMKIHFYSLLVAIPVLLCLTIAAFYSININPGASDGPDFFHMWGRTRVREYDIIDYDCELRRRMANKQYWGTIATVLRHDHVCDGMQPLCDSCKAGVLADIQRIWSQLVICVTAVTIYHAIQLPFLVKLLKFRKYSLRSRS</sequence>
<evidence type="ECO:0000256" key="5">
    <source>
        <dbReference type="ARBA" id="ARBA00023136"/>
    </source>
</evidence>
<proteinExistence type="inferred from homology"/>
<comment type="similarity">
    <text evidence="2">Belongs to the tetraspanin (TM4SF) family.</text>
</comment>
<evidence type="ECO:0000256" key="6">
    <source>
        <dbReference type="SAM" id="Phobius"/>
    </source>
</evidence>
<evidence type="ECO:0000313" key="8">
    <source>
        <dbReference type="Proteomes" id="UP001054889"/>
    </source>
</evidence>
<feature type="transmembrane region" description="Helical" evidence="6">
    <location>
        <begin position="40"/>
        <end position="61"/>
    </location>
</feature>
<keyword evidence="4 6" id="KW-1133">Transmembrane helix</keyword>
<organism evidence="7 8">
    <name type="scientific">Eleusine coracana subsp. coracana</name>
    <dbReference type="NCBI Taxonomy" id="191504"/>
    <lineage>
        <taxon>Eukaryota</taxon>
        <taxon>Viridiplantae</taxon>
        <taxon>Streptophyta</taxon>
        <taxon>Embryophyta</taxon>
        <taxon>Tracheophyta</taxon>
        <taxon>Spermatophyta</taxon>
        <taxon>Magnoliopsida</taxon>
        <taxon>Liliopsida</taxon>
        <taxon>Poales</taxon>
        <taxon>Poaceae</taxon>
        <taxon>PACMAD clade</taxon>
        <taxon>Chloridoideae</taxon>
        <taxon>Cynodonteae</taxon>
        <taxon>Eleusininae</taxon>
        <taxon>Eleusine</taxon>
    </lineage>
</organism>
<dbReference type="AlphaFoldDB" id="A0AAV5D8X3"/>
<evidence type="ECO:0000256" key="1">
    <source>
        <dbReference type="ARBA" id="ARBA00004370"/>
    </source>
</evidence>
<dbReference type="Proteomes" id="UP001054889">
    <property type="component" value="Unassembled WGS sequence"/>
</dbReference>
<comment type="subcellular location">
    <subcellularLocation>
        <location evidence="1">Membrane</location>
    </subcellularLocation>
</comment>
<gene>
    <name evidence="7" type="primary">ga24589</name>
    <name evidence="7" type="ORF">PR202_ga24589</name>
</gene>
<dbReference type="EMBL" id="BQKI01000013">
    <property type="protein sequence ID" value="GJN06821.1"/>
    <property type="molecule type" value="Genomic_DNA"/>
</dbReference>
<comment type="caution">
    <text evidence="7">The sequence shown here is derived from an EMBL/GenBank/DDBJ whole genome shotgun (WGS) entry which is preliminary data.</text>
</comment>
<evidence type="ECO:0000256" key="4">
    <source>
        <dbReference type="ARBA" id="ARBA00022989"/>
    </source>
</evidence>
<dbReference type="InterPro" id="IPR044991">
    <property type="entry name" value="TET_plant"/>
</dbReference>
<protein>
    <submittedName>
        <fullName evidence="7">Uncharacterized protein</fullName>
    </submittedName>
</protein>
<feature type="transmembrane region" description="Helical" evidence="6">
    <location>
        <begin position="178"/>
        <end position="204"/>
    </location>
</feature>